<accession>A0AAW1L5V9</accession>
<dbReference type="AlphaFoldDB" id="A0AAW1L5V9"/>
<name>A0AAW1L5V9_POPJA</name>
<reference evidence="2 3" key="1">
    <citation type="journal article" date="2024" name="BMC Genomics">
        <title>De novo assembly and annotation of Popillia japonica's genome with initial clues to its potential as an invasive pest.</title>
        <authorList>
            <person name="Cucini C."/>
            <person name="Boschi S."/>
            <person name="Funari R."/>
            <person name="Cardaioli E."/>
            <person name="Iannotti N."/>
            <person name="Marturano G."/>
            <person name="Paoli F."/>
            <person name="Bruttini M."/>
            <person name="Carapelli A."/>
            <person name="Frati F."/>
            <person name="Nardi F."/>
        </authorList>
    </citation>
    <scope>NUCLEOTIDE SEQUENCE [LARGE SCALE GENOMIC DNA]</scope>
    <source>
        <strain evidence="2">DMR45628</strain>
    </source>
</reference>
<evidence type="ECO:0000256" key="1">
    <source>
        <dbReference type="SAM" id="MobiDB-lite"/>
    </source>
</evidence>
<organism evidence="2 3">
    <name type="scientific">Popillia japonica</name>
    <name type="common">Japanese beetle</name>
    <dbReference type="NCBI Taxonomy" id="7064"/>
    <lineage>
        <taxon>Eukaryota</taxon>
        <taxon>Metazoa</taxon>
        <taxon>Ecdysozoa</taxon>
        <taxon>Arthropoda</taxon>
        <taxon>Hexapoda</taxon>
        <taxon>Insecta</taxon>
        <taxon>Pterygota</taxon>
        <taxon>Neoptera</taxon>
        <taxon>Endopterygota</taxon>
        <taxon>Coleoptera</taxon>
        <taxon>Polyphaga</taxon>
        <taxon>Scarabaeiformia</taxon>
        <taxon>Scarabaeidae</taxon>
        <taxon>Rutelinae</taxon>
        <taxon>Popillia</taxon>
    </lineage>
</organism>
<feature type="region of interest" description="Disordered" evidence="1">
    <location>
        <begin position="1"/>
        <end position="33"/>
    </location>
</feature>
<proteinExistence type="predicted"/>
<keyword evidence="3" id="KW-1185">Reference proteome</keyword>
<evidence type="ECO:0000313" key="3">
    <source>
        <dbReference type="Proteomes" id="UP001458880"/>
    </source>
</evidence>
<dbReference type="Proteomes" id="UP001458880">
    <property type="component" value="Unassembled WGS sequence"/>
</dbReference>
<dbReference type="EMBL" id="JASPKY010000165">
    <property type="protein sequence ID" value="KAK9728974.1"/>
    <property type="molecule type" value="Genomic_DNA"/>
</dbReference>
<gene>
    <name evidence="2" type="ORF">QE152_g16959</name>
</gene>
<protein>
    <submittedName>
        <fullName evidence="2">Uncharacterized protein</fullName>
    </submittedName>
</protein>
<comment type="caution">
    <text evidence="2">The sequence shown here is derived from an EMBL/GenBank/DDBJ whole genome shotgun (WGS) entry which is preliminary data.</text>
</comment>
<sequence length="82" mass="9101">MPSDNVNQACGIPVMGPVGEESPLSPISDTPNTNYQFEMPVSLDDINMLSTAQNNCYEETPAIQNHQMEQYSNWNQNLAVLI</sequence>
<evidence type="ECO:0000313" key="2">
    <source>
        <dbReference type="EMBL" id="KAK9728974.1"/>
    </source>
</evidence>